<dbReference type="Proteomes" id="UP000237631">
    <property type="component" value="Unassembled WGS sequence"/>
</dbReference>
<evidence type="ECO:0000313" key="1">
    <source>
        <dbReference type="EMBL" id="PPJ60502.1"/>
    </source>
</evidence>
<organism evidence="1 2">
    <name type="scientific">Cercospora berteroae</name>
    <dbReference type="NCBI Taxonomy" id="357750"/>
    <lineage>
        <taxon>Eukaryota</taxon>
        <taxon>Fungi</taxon>
        <taxon>Dikarya</taxon>
        <taxon>Ascomycota</taxon>
        <taxon>Pezizomycotina</taxon>
        <taxon>Dothideomycetes</taxon>
        <taxon>Dothideomycetidae</taxon>
        <taxon>Mycosphaerellales</taxon>
        <taxon>Mycosphaerellaceae</taxon>
        <taxon>Cercospora</taxon>
    </lineage>
</organism>
<evidence type="ECO:0000313" key="2">
    <source>
        <dbReference type="Proteomes" id="UP000237631"/>
    </source>
</evidence>
<reference evidence="2" key="1">
    <citation type="journal article" date="2017" name="bioRxiv">
        <title>Conservation of a gene cluster reveals novel cercosporin biosynthetic mechanisms and extends production to the genus Colletotrichum.</title>
        <authorList>
            <person name="de Jonge R."/>
            <person name="Ebert M.K."/>
            <person name="Huitt-Roehl C.R."/>
            <person name="Pal P."/>
            <person name="Suttle J.C."/>
            <person name="Spanner R.E."/>
            <person name="Neubauer J.D."/>
            <person name="Jurick W.M.II."/>
            <person name="Stott K.A."/>
            <person name="Secor G.A."/>
            <person name="Thomma B.P.H.J."/>
            <person name="Van de Peer Y."/>
            <person name="Townsend C.A."/>
            <person name="Bolton M.D."/>
        </authorList>
    </citation>
    <scope>NUCLEOTIDE SEQUENCE [LARGE SCALE GENOMIC DNA]</scope>
    <source>
        <strain evidence="2">CBS538.71</strain>
    </source>
</reference>
<comment type="caution">
    <text evidence="1">The sequence shown here is derived from an EMBL/GenBank/DDBJ whole genome shotgun (WGS) entry which is preliminary data.</text>
</comment>
<protein>
    <submittedName>
        <fullName evidence="1">Uncharacterized protein</fullName>
    </submittedName>
</protein>
<gene>
    <name evidence="1" type="ORF">CBER1_03176</name>
</gene>
<name>A0A2S6CLA1_9PEZI</name>
<accession>A0A2S6CLA1</accession>
<sequence length="144" mass="16201">MTVCKECNTYAPPHCFRGRCPTHKNEVCIKCYDKLALEKMGKPQASAVLCKQCGEKLTNIEFESRMSAKVSSNYVIAKYYLGVERMKQQQKLQMEQQKSIEAAVAQDQELEDFVVVDRCDAMASGYRAVNGGQKDRDGQACVVM</sequence>
<keyword evidence="2" id="KW-1185">Reference proteome</keyword>
<dbReference type="EMBL" id="PNEN01000266">
    <property type="protein sequence ID" value="PPJ60502.1"/>
    <property type="molecule type" value="Genomic_DNA"/>
</dbReference>
<dbReference type="AlphaFoldDB" id="A0A2S6CLA1"/>
<dbReference type="OrthoDB" id="3640048at2759"/>
<proteinExistence type="predicted"/>